<evidence type="ECO:0000313" key="3">
    <source>
        <dbReference type="EMBL" id="KAK6501974.1"/>
    </source>
</evidence>
<accession>A0AAV9W4V2</accession>
<evidence type="ECO:0000256" key="1">
    <source>
        <dbReference type="SAM" id="MobiDB-lite"/>
    </source>
</evidence>
<feature type="chain" id="PRO_5043508218" description="Extracellular membrane protein CFEM domain-containing protein" evidence="2">
    <location>
        <begin position="17"/>
        <end position="204"/>
    </location>
</feature>
<sequence length="204" mass="22755">MHIPTLLLLTADLALAKFNWGAPWKNSKLDGWPLYVEPTGKKSGWYQLDCHHARLMVDKEIGAGKGQYLGGPNNPDTDPFGVIEDCERSCRCNMFGEFLLSPLAGERCNSDVFLEKCIATENAGLGCTCKWIQQQPMSESHINTASWRPQPDDFPGSDPSAPQQHSTLPGQEKSEMPVGHHPNDLRRRLSRWADFILNLGRAPN</sequence>
<dbReference type="Proteomes" id="UP001370758">
    <property type="component" value="Unassembled WGS sequence"/>
</dbReference>
<proteinExistence type="predicted"/>
<gene>
    <name evidence="3" type="ORF">TWF481_009793</name>
</gene>
<feature type="region of interest" description="Disordered" evidence="1">
    <location>
        <begin position="140"/>
        <end position="183"/>
    </location>
</feature>
<evidence type="ECO:0000256" key="2">
    <source>
        <dbReference type="SAM" id="SignalP"/>
    </source>
</evidence>
<evidence type="ECO:0008006" key="5">
    <source>
        <dbReference type="Google" id="ProtNLM"/>
    </source>
</evidence>
<keyword evidence="2" id="KW-0732">Signal</keyword>
<feature type="signal peptide" evidence="2">
    <location>
        <begin position="1"/>
        <end position="16"/>
    </location>
</feature>
<evidence type="ECO:0000313" key="4">
    <source>
        <dbReference type="Proteomes" id="UP001370758"/>
    </source>
</evidence>
<dbReference type="EMBL" id="JAVHJL010000006">
    <property type="protein sequence ID" value="KAK6501974.1"/>
    <property type="molecule type" value="Genomic_DNA"/>
</dbReference>
<name>A0AAV9W4V2_9PEZI</name>
<reference evidence="3 4" key="1">
    <citation type="submission" date="2023-08" db="EMBL/GenBank/DDBJ databases">
        <authorList>
            <person name="Palmer J.M."/>
        </authorList>
    </citation>
    <scope>NUCLEOTIDE SEQUENCE [LARGE SCALE GENOMIC DNA]</scope>
    <source>
        <strain evidence="3 4">TWF481</strain>
    </source>
</reference>
<feature type="compositionally biased region" description="Polar residues" evidence="1">
    <location>
        <begin position="160"/>
        <end position="169"/>
    </location>
</feature>
<organism evidence="3 4">
    <name type="scientific">Arthrobotrys musiformis</name>
    <dbReference type="NCBI Taxonomy" id="47236"/>
    <lineage>
        <taxon>Eukaryota</taxon>
        <taxon>Fungi</taxon>
        <taxon>Dikarya</taxon>
        <taxon>Ascomycota</taxon>
        <taxon>Pezizomycotina</taxon>
        <taxon>Orbiliomycetes</taxon>
        <taxon>Orbiliales</taxon>
        <taxon>Orbiliaceae</taxon>
        <taxon>Arthrobotrys</taxon>
    </lineage>
</organism>
<keyword evidence="4" id="KW-1185">Reference proteome</keyword>
<protein>
    <recommendedName>
        <fullName evidence="5">Extracellular membrane protein CFEM domain-containing protein</fullName>
    </recommendedName>
</protein>
<dbReference type="AlphaFoldDB" id="A0AAV9W4V2"/>
<comment type="caution">
    <text evidence="3">The sequence shown here is derived from an EMBL/GenBank/DDBJ whole genome shotgun (WGS) entry which is preliminary data.</text>
</comment>